<feature type="repeat" description="WD" evidence="3">
    <location>
        <begin position="1450"/>
        <end position="1482"/>
    </location>
</feature>
<dbReference type="Pfam" id="PF00328">
    <property type="entry name" value="His_Phos_2"/>
    <property type="match status" value="1"/>
</dbReference>
<dbReference type="PROSITE" id="PS50294">
    <property type="entry name" value="WD_REPEATS_REGION"/>
    <property type="match status" value="8"/>
</dbReference>
<evidence type="ECO:0000256" key="1">
    <source>
        <dbReference type="ARBA" id="ARBA00022574"/>
    </source>
</evidence>
<accession>A0A0K6FND7</accession>
<dbReference type="Pfam" id="PF24883">
    <property type="entry name" value="NPHP3_N"/>
    <property type="match status" value="1"/>
</dbReference>
<dbReference type="InterPro" id="IPR011047">
    <property type="entry name" value="Quinoprotein_ADH-like_sf"/>
</dbReference>
<feature type="compositionally biased region" description="Polar residues" evidence="4">
    <location>
        <begin position="426"/>
        <end position="451"/>
    </location>
</feature>
<dbReference type="SUPFAM" id="SSF82171">
    <property type="entry name" value="DPP6 N-terminal domain-like"/>
    <property type="match status" value="1"/>
</dbReference>
<dbReference type="InterPro" id="IPR019775">
    <property type="entry name" value="WD40_repeat_CS"/>
</dbReference>
<dbReference type="SUPFAM" id="SSF50998">
    <property type="entry name" value="Quinoprotein alcohol dehydrogenase-like"/>
    <property type="match status" value="1"/>
</dbReference>
<evidence type="ECO:0000313" key="7">
    <source>
        <dbReference type="Proteomes" id="UP000044841"/>
    </source>
</evidence>
<feature type="repeat" description="WD" evidence="3">
    <location>
        <begin position="1362"/>
        <end position="1403"/>
    </location>
</feature>
<dbReference type="PROSITE" id="PS50082">
    <property type="entry name" value="WD_REPEATS_2"/>
    <property type="match status" value="8"/>
</dbReference>
<dbReference type="Gene3D" id="3.40.50.1240">
    <property type="entry name" value="Phosphoglycerate mutase-like"/>
    <property type="match status" value="1"/>
</dbReference>
<dbReference type="EMBL" id="CYGV01000191">
    <property type="protein sequence ID" value="CUA67678.1"/>
    <property type="molecule type" value="Genomic_DNA"/>
</dbReference>
<feature type="repeat" description="WD" evidence="3">
    <location>
        <begin position="1667"/>
        <end position="1708"/>
    </location>
</feature>
<feature type="repeat" description="WD" evidence="3">
    <location>
        <begin position="1582"/>
        <end position="1623"/>
    </location>
</feature>
<dbReference type="SUPFAM" id="SSF52540">
    <property type="entry name" value="P-loop containing nucleoside triphosphate hydrolases"/>
    <property type="match status" value="1"/>
</dbReference>
<dbReference type="Gene3D" id="2.130.10.10">
    <property type="entry name" value="YVTN repeat-like/Quinoprotein amine dehydrogenase"/>
    <property type="match status" value="5"/>
</dbReference>
<evidence type="ECO:0000256" key="4">
    <source>
        <dbReference type="SAM" id="MobiDB-lite"/>
    </source>
</evidence>
<dbReference type="InterPro" id="IPR001680">
    <property type="entry name" value="WD40_rpt"/>
</dbReference>
<evidence type="ECO:0000259" key="5">
    <source>
        <dbReference type="Pfam" id="PF24883"/>
    </source>
</evidence>
<evidence type="ECO:0000313" key="6">
    <source>
        <dbReference type="EMBL" id="CUA67678.1"/>
    </source>
</evidence>
<sequence>MCGKPGKAWAYLSRYGAFAAALLSVLYFQPQHWPLSSRSLPVQLDIPQLNLPKLPSYDLGPQVAHNLGPYSARYEVQSNISTALPLGCNVTMINVLQRHGARYPTGKAGIAIENTLAKLNKIAIQDITEPSLQFVPTFRYSYIPSQLVPFGRVQSYISGKIIANSYPSLGSSSFVRAANITRIVESSQWWKQGFEGRPFDVDEFNLVQSDLVIPVGKDCNNTLRVETCPAAKLHKPSAATKQGWLISAGFTPIKERLNQALPGADFSESDIAHLMSLCGFDTAAKGGAASPWCGVFEDNEWKHYEHYNDLEKYYSDSYGSAYAPSEGVGWVNELIARLTDSAVQDDTTTDKNLDGNQATFPLGPSAPRIFADFSSDDNIMKIISAMGIYNNTDIQQDNTPSPSMVVSKIVPFAGCTVVEKISCSASDSAPTSVPSGNSGLPTARSNQSISPGLSKPSARATAPNDAKAIGKNEAGDLAWNLLHSSLCAFQTSAQLFPPLKSVVSEFVGCLDIIQKAASNRTDYTELAEEFQSMANMLNQYASELESEPSSGSIANITQCIELQLEDIKSKQASGTIERLLESTKGQDEIIRYYRQIEGLFRQIQHDLHMRTRSDVKKQLERTLLRGMFPVDDAKYNSSYSSTIRRRGCTAKTREAIHQTLQHWTTNSKSEKIYWMNGMAGTGKTTIAYSFCEWLKGTNRLGASFFCSRISSTCRSLSQIIPTIAYQLARFSPAFRAKLCAVLNEDPDAGKLNVVQQFEKLIIQPMGTAKDAIPDIIVVVIDALDECDDNYSVRLLLDILLKYAEELPLKFFVASRPEHAIRERMVSQGGADRAIVHLHDIEQSIVEEDIKKYLTESLSGMKPPPLLQQIDQLAKRSRNLFIYAATVVRYIYPEDVHVDSNARLKSMLASIGDPRAIAENRYEDLDRLYTTVLGAVFHARLDSTEKQRMERVLWTIVCAREPMTVATIASLASLDNDQVWAALQSLRSVVHVPENNALISTLHASFPEYMLDEARSKVFCCNESKSNETLARRCFEVMKSELRFNICELEYSYLNDSQIEDLEARVSQRISPTLSYTCRYWGSHLSLAPFLDNTRDMLLDFLSSRFLFWMEAQTWLRTRNHEDEIQKQVSDSRNFITWFAANPSSRSTPHIYLSALPLCAKSSWIYQHYSKRTKGLASITMKQHDEVVLAVWNVESPMLSVAISPEGGRITAGSVDGRVWVYDVNTGAVVTGPFRGHTGAVNSVVFSPCGTQIASCSDDSTIIIWDSLTGRTVAGPLRKHTASVHSIAFSPDGKHVASGSIDKTTIVWDSYTGAMALKPLDDNTGAIYSVAFSPNSQIIATGSSDWSIRLWDASTGATIGKPLKGHGNTVTGVAFSPDGSRLASCSSDGSIYFWDLKTGIAIDPPLRGHKGPIWSIKFSHDGAFIVAGGHTKDPSIRVWDTATGGLVLGPLSGHRDSLGSVVFSPDNSQIVSCSDDGTIRIWDAQMKPRMLDQQPTSELSVGPIAVLPNGTRFISNSSSGVLHIWDMQSGKIIPCNFEGQDASQKIYCLAVSSQGTQVAICTGINFTVQVWDISTGKRVGQPLNGHSDSARCIAFSPNSAYVCSGSNDNTVIVWDIKSSKMVHQPYKAHTDSVLSVVYSPNGTHIASSAADFTVRIWDSFTGTLVHTLNEHKASISSIAFSPDGGHIVSGSVDGEILKWNVGNGTILESIQARNSDLNFNTHQSTIINSVSFSPDGTSIISGYVSSISLSLLDARFTKRASEMNLPSNEKALWVGYSPDGTHIICVSTSSPSSSNIIRAWSSTVCVDKKARPEVLGSDSSGWSFEPDGRILSPSGFLIWVPPDLVNDIKSHMESGSESYYGSLVWSPGCFINIGYPDLCIGDRWGECYVSKDDTTRVSQLLGRE</sequence>
<dbReference type="InterPro" id="IPR015943">
    <property type="entry name" value="WD40/YVTN_repeat-like_dom_sf"/>
</dbReference>
<evidence type="ECO:0000256" key="2">
    <source>
        <dbReference type="ARBA" id="ARBA00022737"/>
    </source>
</evidence>
<evidence type="ECO:0000256" key="3">
    <source>
        <dbReference type="PROSITE-ProRule" id="PRU00221"/>
    </source>
</evidence>
<dbReference type="Gene3D" id="3.40.50.300">
    <property type="entry name" value="P-loop containing nucleotide triphosphate hydrolases"/>
    <property type="match status" value="1"/>
</dbReference>
<name>A0A0K6FND7_9AGAM</name>
<organism evidence="6 7">
    <name type="scientific">Rhizoctonia solani</name>
    <dbReference type="NCBI Taxonomy" id="456999"/>
    <lineage>
        <taxon>Eukaryota</taxon>
        <taxon>Fungi</taxon>
        <taxon>Dikarya</taxon>
        <taxon>Basidiomycota</taxon>
        <taxon>Agaricomycotina</taxon>
        <taxon>Agaricomycetes</taxon>
        <taxon>Cantharellales</taxon>
        <taxon>Ceratobasidiaceae</taxon>
        <taxon>Rhizoctonia</taxon>
    </lineage>
</organism>
<dbReference type="SUPFAM" id="SSF53254">
    <property type="entry name" value="Phosphoglycerate mutase-like"/>
    <property type="match status" value="1"/>
</dbReference>
<feature type="repeat" description="WD" evidence="3">
    <location>
        <begin position="1233"/>
        <end position="1274"/>
    </location>
</feature>
<protein>
    <submittedName>
        <fullName evidence="6">Vegetative incompatibility protein HET-E-1 [Podospora anserina]</fullName>
    </submittedName>
</protein>
<keyword evidence="2" id="KW-0677">Repeat</keyword>
<dbReference type="PANTHER" id="PTHR19879">
    <property type="entry name" value="TRANSCRIPTION INITIATION FACTOR TFIID"/>
    <property type="match status" value="1"/>
</dbReference>
<dbReference type="SUPFAM" id="SSF50978">
    <property type="entry name" value="WD40 repeat-like"/>
    <property type="match status" value="1"/>
</dbReference>
<dbReference type="PROSITE" id="PS00678">
    <property type="entry name" value="WD_REPEATS_1"/>
    <property type="match status" value="3"/>
</dbReference>
<feature type="repeat" description="WD" evidence="3">
    <location>
        <begin position="1625"/>
        <end position="1666"/>
    </location>
</feature>
<dbReference type="InterPro" id="IPR036322">
    <property type="entry name" value="WD40_repeat_dom_sf"/>
</dbReference>
<dbReference type="InterPro" id="IPR033379">
    <property type="entry name" value="Acid_Pase_AS"/>
</dbReference>
<dbReference type="InterPro" id="IPR056884">
    <property type="entry name" value="NPHP3-like_N"/>
</dbReference>
<dbReference type="CDD" id="cd00200">
    <property type="entry name" value="WD40"/>
    <property type="match status" value="2"/>
</dbReference>
<proteinExistence type="predicted"/>
<dbReference type="SMART" id="SM00320">
    <property type="entry name" value="WD40"/>
    <property type="match status" value="13"/>
</dbReference>
<dbReference type="Proteomes" id="UP000044841">
    <property type="component" value="Unassembled WGS sequence"/>
</dbReference>
<feature type="domain" description="Nephrocystin 3-like N-terminal" evidence="5">
    <location>
        <begin position="657"/>
        <end position="815"/>
    </location>
</feature>
<feature type="repeat" description="WD" evidence="3">
    <location>
        <begin position="1276"/>
        <end position="1317"/>
    </location>
</feature>
<dbReference type="Pfam" id="PF00400">
    <property type="entry name" value="WD40"/>
    <property type="match status" value="12"/>
</dbReference>
<dbReference type="InterPro" id="IPR027417">
    <property type="entry name" value="P-loop_NTPase"/>
</dbReference>
<keyword evidence="1 3" id="KW-0853">WD repeat</keyword>
<dbReference type="InterPro" id="IPR000560">
    <property type="entry name" value="His_Pase_clade-2"/>
</dbReference>
<dbReference type="InterPro" id="IPR020472">
    <property type="entry name" value="WD40_PAC1"/>
</dbReference>
<reference evidence="6 7" key="1">
    <citation type="submission" date="2015-07" db="EMBL/GenBank/DDBJ databases">
        <authorList>
            <person name="Noorani M."/>
        </authorList>
    </citation>
    <scope>NUCLEOTIDE SEQUENCE [LARGE SCALE GENOMIC DNA]</scope>
    <source>
        <strain evidence="6">BBA 69670</strain>
    </source>
</reference>
<dbReference type="PRINTS" id="PR00320">
    <property type="entry name" value="GPROTEINBRPT"/>
</dbReference>
<dbReference type="InterPro" id="IPR029033">
    <property type="entry name" value="His_PPase_superfam"/>
</dbReference>
<gene>
    <name evidence="6" type="ORF">RSOLAG22IIIB_07523</name>
</gene>
<keyword evidence="7" id="KW-1185">Reference proteome</keyword>
<dbReference type="CDD" id="cd07061">
    <property type="entry name" value="HP_HAP_like"/>
    <property type="match status" value="1"/>
</dbReference>
<feature type="region of interest" description="Disordered" evidence="4">
    <location>
        <begin position="426"/>
        <end position="465"/>
    </location>
</feature>
<dbReference type="PROSITE" id="PS00616">
    <property type="entry name" value="HIS_ACID_PHOSPHAT_1"/>
    <property type="match status" value="1"/>
</dbReference>
<dbReference type="PANTHER" id="PTHR19879:SF9">
    <property type="entry name" value="TRANSCRIPTION INITIATION FACTOR TFIID SUBUNIT 5"/>
    <property type="match status" value="1"/>
</dbReference>
<feature type="repeat" description="WD" evidence="3">
    <location>
        <begin position="1319"/>
        <end position="1360"/>
    </location>
</feature>